<gene>
    <name evidence="2" type="ORF">TcarDRAFT_0248</name>
</gene>
<dbReference type="InterPro" id="IPR053737">
    <property type="entry name" value="Type_II_TA_Toxin"/>
</dbReference>
<dbReference type="Pfam" id="PF02661">
    <property type="entry name" value="Fic"/>
    <property type="match status" value="1"/>
</dbReference>
<dbReference type="AlphaFoldDB" id="A1HU19"/>
<evidence type="ECO:0000313" key="2">
    <source>
        <dbReference type="EMBL" id="EAX46492.1"/>
    </source>
</evidence>
<dbReference type="PANTHER" id="PTHR39426">
    <property type="entry name" value="HOMOLOGY TO DEATH-ON-CURING PROTEIN OF PHAGE P1"/>
    <property type="match status" value="1"/>
</dbReference>
<dbReference type="EMBL" id="AAWL01000031">
    <property type="protein sequence ID" value="EAX46492.1"/>
    <property type="molecule type" value="Genomic_DNA"/>
</dbReference>
<dbReference type="PIRSF" id="PIRSF018297">
    <property type="entry name" value="Doc"/>
    <property type="match status" value="1"/>
</dbReference>
<keyword evidence="3" id="KW-1185">Reference proteome</keyword>
<dbReference type="SUPFAM" id="SSF140931">
    <property type="entry name" value="Fic-like"/>
    <property type="match status" value="1"/>
</dbReference>
<dbReference type="InterPro" id="IPR003812">
    <property type="entry name" value="Fido"/>
</dbReference>
<dbReference type="OrthoDB" id="9802752at2"/>
<dbReference type="eggNOG" id="COG3654">
    <property type="taxonomic scope" value="Bacteria"/>
</dbReference>
<dbReference type="Gene3D" id="1.20.120.1870">
    <property type="entry name" value="Fic/DOC protein, Fido domain"/>
    <property type="match status" value="1"/>
</dbReference>
<comment type="caution">
    <text evidence="2">The sequence shown here is derived from an EMBL/GenBank/DDBJ whole genome shotgun (WGS) entry which is preliminary data.</text>
</comment>
<evidence type="ECO:0000259" key="1">
    <source>
        <dbReference type="PROSITE" id="PS51459"/>
    </source>
</evidence>
<dbReference type="PROSITE" id="PS51459">
    <property type="entry name" value="FIDO"/>
    <property type="match status" value="1"/>
</dbReference>
<name>A1HU19_9FIRM</name>
<evidence type="ECO:0000313" key="3">
    <source>
        <dbReference type="Proteomes" id="UP000005139"/>
    </source>
</evidence>
<dbReference type="Proteomes" id="UP000005139">
    <property type="component" value="Unassembled WGS sequence"/>
</dbReference>
<proteinExistence type="predicted"/>
<sequence length="127" mass="13889">MMRLLSVEEILVLHRKLIEQTGGSYGVRDRGLIESAVNRALATFDGQDLYSRAEDKIAAITYGLVKNHGFIDGNKRVGIAAMLLLARLNGIHLEYSQSELINLGLGVADGTIDEAGIIEWLSNHQKG</sequence>
<reference evidence="2 3" key="2">
    <citation type="submission" date="2007-01" db="EMBL/GenBank/DDBJ databases">
        <title>Sequencing of the draft genome and assembly of Thermosinus carboxydivorans Nor1.</title>
        <authorList>
            <consortium name="US DOE Joint Genome Institute (JGI-PGF)"/>
            <person name="Copeland A."/>
            <person name="Lucas S."/>
            <person name="Lapidus A."/>
            <person name="Barry K."/>
            <person name="Glavina del Rio T."/>
            <person name="Dalin E."/>
            <person name="Tice H."/>
            <person name="Bruce D."/>
            <person name="Pitluck S."/>
            <person name="Richardson P."/>
        </authorList>
    </citation>
    <scope>NUCLEOTIDE SEQUENCE [LARGE SCALE GENOMIC DNA]</scope>
    <source>
        <strain evidence="2 3">Nor1</strain>
    </source>
</reference>
<dbReference type="NCBIfam" id="TIGR01550">
    <property type="entry name" value="DOC_P1"/>
    <property type="match status" value="1"/>
</dbReference>
<feature type="domain" description="Fido" evidence="1">
    <location>
        <begin position="5"/>
        <end position="123"/>
    </location>
</feature>
<protein>
    <submittedName>
        <fullName evidence="2">Death-on-curing family protein</fullName>
    </submittedName>
</protein>
<dbReference type="InterPro" id="IPR036597">
    <property type="entry name" value="Fido-like_dom_sf"/>
</dbReference>
<dbReference type="GO" id="GO:0016301">
    <property type="term" value="F:kinase activity"/>
    <property type="evidence" value="ECO:0007669"/>
    <property type="project" value="InterPro"/>
</dbReference>
<accession>A1HU19</accession>
<dbReference type="InterPro" id="IPR006440">
    <property type="entry name" value="Doc"/>
</dbReference>
<organism evidence="2 3">
    <name type="scientific">Thermosinus carboxydivorans Nor1</name>
    <dbReference type="NCBI Taxonomy" id="401526"/>
    <lineage>
        <taxon>Bacteria</taxon>
        <taxon>Bacillati</taxon>
        <taxon>Bacillota</taxon>
        <taxon>Negativicutes</taxon>
        <taxon>Selenomonadales</taxon>
        <taxon>Sporomusaceae</taxon>
        <taxon>Thermosinus</taxon>
    </lineage>
</organism>
<dbReference type="PANTHER" id="PTHR39426:SF1">
    <property type="entry name" value="HOMOLOGY TO DEATH-ON-CURING PROTEIN OF PHAGE P1"/>
    <property type="match status" value="1"/>
</dbReference>
<reference evidence="2 3" key="1">
    <citation type="submission" date="2007-01" db="EMBL/GenBank/DDBJ databases">
        <title>Annotation of the draft genome assembly of Thermosinus carboxydivorans Nor1.</title>
        <authorList>
            <consortium name="US DOE Joint Genome Institute (JGI-ORNL)"/>
            <person name="Larimer F."/>
            <person name="Land M."/>
            <person name="Hauser L."/>
        </authorList>
    </citation>
    <scope>NUCLEOTIDE SEQUENCE [LARGE SCALE GENOMIC DNA]</scope>
    <source>
        <strain evidence="2 3">Nor1</strain>
    </source>
</reference>
<dbReference type="RefSeq" id="WP_007290522.1">
    <property type="nucleotide sequence ID" value="NZ_AAWL01000031.1"/>
</dbReference>